<keyword evidence="5 7" id="KW-1133">Transmembrane helix</keyword>
<comment type="similarity">
    <text evidence="7">Belongs to the binding-protein-dependent transport system permease family.</text>
</comment>
<evidence type="ECO:0000259" key="8">
    <source>
        <dbReference type="PROSITE" id="PS50928"/>
    </source>
</evidence>
<keyword evidence="6 7" id="KW-0472">Membrane</keyword>
<feature type="transmembrane region" description="Helical" evidence="7">
    <location>
        <begin position="133"/>
        <end position="152"/>
    </location>
</feature>
<dbReference type="Pfam" id="PF00528">
    <property type="entry name" value="BPD_transp_1"/>
    <property type="match status" value="1"/>
</dbReference>
<dbReference type="PROSITE" id="PS50928">
    <property type="entry name" value="ABC_TM1"/>
    <property type="match status" value="1"/>
</dbReference>
<evidence type="ECO:0000256" key="7">
    <source>
        <dbReference type="RuleBase" id="RU363032"/>
    </source>
</evidence>
<evidence type="ECO:0000256" key="2">
    <source>
        <dbReference type="ARBA" id="ARBA00022448"/>
    </source>
</evidence>
<feature type="transmembrane region" description="Helical" evidence="7">
    <location>
        <begin position="9"/>
        <end position="30"/>
    </location>
</feature>
<feature type="transmembrane region" description="Helical" evidence="7">
    <location>
        <begin position="220"/>
        <end position="243"/>
    </location>
</feature>
<keyword evidence="10" id="KW-1185">Reference proteome</keyword>
<protein>
    <submittedName>
        <fullName evidence="9">Microcin C ABC transporter permease YejB</fullName>
    </submittedName>
</protein>
<comment type="caution">
    <text evidence="9">The sequence shown here is derived from an EMBL/GenBank/DDBJ whole genome shotgun (WGS) entry which is preliminary data.</text>
</comment>
<evidence type="ECO:0000256" key="6">
    <source>
        <dbReference type="ARBA" id="ARBA00023136"/>
    </source>
</evidence>
<evidence type="ECO:0000256" key="4">
    <source>
        <dbReference type="ARBA" id="ARBA00022692"/>
    </source>
</evidence>
<reference evidence="9 10" key="1">
    <citation type="submission" date="2019-09" db="EMBL/GenBank/DDBJ databases">
        <title>YIM 132180 draft genome.</title>
        <authorList>
            <person name="Zhang K."/>
        </authorList>
    </citation>
    <scope>NUCLEOTIDE SEQUENCE [LARGE SCALE GENOMIC DNA]</scope>
    <source>
        <strain evidence="9 10">YIM 132180</strain>
    </source>
</reference>
<dbReference type="SUPFAM" id="SSF161098">
    <property type="entry name" value="MetI-like"/>
    <property type="match status" value="1"/>
</dbReference>
<evidence type="ECO:0000313" key="9">
    <source>
        <dbReference type="EMBL" id="KAB0682694.1"/>
    </source>
</evidence>
<name>A0A7V7PT75_9HYPH</name>
<dbReference type="Gene3D" id="1.10.3720.10">
    <property type="entry name" value="MetI-like"/>
    <property type="match status" value="1"/>
</dbReference>
<comment type="subcellular location">
    <subcellularLocation>
        <location evidence="1 7">Cell membrane</location>
        <topology evidence="1 7">Multi-pass membrane protein</topology>
    </subcellularLocation>
</comment>
<evidence type="ECO:0000256" key="3">
    <source>
        <dbReference type="ARBA" id="ARBA00022475"/>
    </source>
</evidence>
<dbReference type="GO" id="GO:0055085">
    <property type="term" value="P:transmembrane transport"/>
    <property type="evidence" value="ECO:0007669"/>
    <property type="project" value="InterPro"/>
</dbReference>
<dbReference type="AlphaFoldDB" id="A0A7V7PT75"/>
<organism evidence="9 10">
    <name type="scientific">Plantimonas leprariae</name>
    <dbReference type="NCBI Taxonomy" id="2615207"/>
    <lineage>
        <taxon>Bacteria</taxon>
        <taxon>Pseudomonadati</taxon>
        <taxon>Pseudomonadota</taxon>
        <taxon>Alphaproteobacteria</taxon>
        <taxon>Hyphomicrobiales</taxon>
        <taxon>Aurantimonadaceae</taxon>
        <taxon>Plantimonas</taxon>
    </lineage>
</organism>
<feature type="domain" description="ABC transmembrane type-1" evidence="8">
    <location>
        <begin position="129"/>
        <end position="344"/>
    </location>
</feature>
<evidence type="ECO:0000256" key="1">
    <source>
        <dbReference type="ARBA" id="ARBA00004651"/>
    </source>
</evidence>
<accession>A0A7V7PT75</accession>
<feature type="transmembrane region" description="Helical" evidence="7">
    <location>
        <begin position="325"/>
        <end position="351"/>
    </location>
</feature>
<feature type="transmembrane region" description="Helical" evidence="7">
    <location>
        <begin position="164"/>
        <end position="189"/>
    </location>
</feature>
<dbReference type="GO" id="GO:0005886">
    <property type="term" value="C:plasma membrane"/>
    <property type="evidence" value="ECO:0007669"/>
    <property type="project" value="UniProtKB-SubCell"/>
</dbReference>
<dbReference type="InterPro" id="IPR035906">
    <property type="entry name" value="MetI-like_sf"/>
</dbReference>
<proteinExistence type="inferred from homology"/>
<sequence length="362" mass="39743">MGAYILRRLLLMIPTMFGIMAISFVVIQFAPGGPVEQVIANLSGQGGGAGDRVGGAGGDFGAQGGGDASGYRGAQGLDPAFIAKLEQQFGFDKPPLERFALMIWNYLRFDFGESYFRSVSVIDLIKEKLPVSISLGLWITFLSYAISIPLGIRKAVKDGSAFDIWTSAVVIVAYAVPGFLFGVILRVFFAGGAFFDWFPLGNLTSENWAELSWPARIGDYFWHLTLPLIALSLSAFATTTLLTKNSFLDEIRKQYVVTARAKGLSERRVLYGHVFRNAMLIVVAGFPSAFISSFFTGALLIETIFSLDGLGLLGFDSVYQRDYPVVFATLYIFSLIGLLTALLSDLTYTWIDPRIDFERRAV</sequence>
<keyword evidence="3" id="KW-1003">Cell membrane</keyword>
<gene>
    <name evidence="9" type="ORF">F6X38_00970</name>
</gene>
<dbReference type="GO" id="GO:0042884">
    <property type="term" value="P:microcin transport"/>
    <property type="evidence" value="ECO:0007669"/>
    <property type="project" value="TreeGrafter"/>
</dbReference>
<keyword evidence="4 7" id="KW-0812">Transmembrane</keyword>
<feature type="transmembrane region" description="Helical" evidence="7">
    <location>
        <begin position="278"/>
        <end position="305"/>
    </location>
</feature>
<evidence type="ECO:0000256" key="5">
    <source>
        <dbReference type="ARBA" id="ARBA00022989"/>
    </source>
</evidence>
<dbReference type="InterPro" id="IPR000515">
    <property type="entry name" value="MetI-like"/>
</dbReference>
<evidence type="ECO:0000313" key="10">
    <source>
        <dbReference type="Proteomes" id="UP000432089"/>
    </source>
</evidence>
<dbReference type="NCBIfam" id="NF011712">
    <property type="entry name" value="PRK15133.1"/>
    <property type="match status" value="1"/>
</dbReference>
<dbReference type="PANTHER" id="PTHR30465:SF66">
    <property type="entry name" value="INNER MEMBRANE ABC TRANSPORTER PERMEASE PROTEIN YEJB"/>
    <property type="match status" value="1"/>
</dbReference>
<dbReference type="Proteomes" id="UP000432089">
    <property type="component" value="Unassembled WGS sequence"/>
</dbReference>
<keyword evidence="2 7" id="KW-0813">Transport</keyword>
<dbReference type="CDD" id="cd06261">
    <property type="entry name" value="TM_PBP2"/>
    <property type="match status" value="1"/>
</dbReference>
<dbReference type="EMBL" id="VZDO01000001">
    <property type="protein sequence ID" value="KAB0682694.1"/>
    <property type="molecule type" value="Genomic_DNA"/>
</dbReference>
<dbReference type="RefSeq" id="WP_150967665.1">
    <property type="nucleotide sequence ID" value="NZ_VZDO01000001.1"/>
</dbReference>
<dbReference type="PANTHER" id="PTHR30465">
    <property type="entry name" value="INNER MEMBRANE ABC TRANSPORTER"/>
    <property type="match status" value="1"/>
</dbReference>